<dbReference type="PANTHER" id="PTHR42709">
    <property type="entry name" value="ALKALINE PHOSPHATASE LIKE PROTEIN"/>
    <property type="match status" value="1"/>
</dbReference>
<evidence type="ECO:0000256" key="3">
    <source>
        <dbReference type="ARBA" id="ARBA00022692"/>
    </source>
</evidence>
<evidence type="ECO:0000256" key="2">
    <source>
        <dbReference type="ARBA" id="ARBA00022475"/>
    </source>
</evidence>
<comment type="subcellular location">
    <subcellularLocation>
        <location evidence="1">Cell membrane</location>
        <topology evidence="1">Multi-pass membrane protein</topology>
    </subcellularLocation>
</comment>
<dbReference type="GO" id="GO:0005886">
    <property type="term" value="C:plasma membrane"/>
    <property type="evidence" value="ECO:0007669"/>
    <property type="project" value="UniProtKB-SubCell"/>
</dbReference>
<feature type="domain" description="Rhodanese" evidence="7">
    <location>
        <begin position="273"/>
        <end position="359"/>
    </location>
</feature>
<protein>
    <recommendedName>
        <fullName evidence="7">Rhodanese domain-containing protein</fullName>
    </recommendedName>
</protein>
<sequence length="361" mass="39149">MVRTVAVRGHFSAWNSLLRLKWARKALEAYRHAAIGAAAGLKFPHSAAPVRGKPESIMQDIQLLLEQYGGWLVFANVLVEQAGLPVPAYPMLIAAGALAGAAGWLVPWLAATVACLLADSLWYAAGQRYGSRLLGVICRMSLSQDSCIRQTQRLYLRIGVRALLVCKFLPGAGALSTVMAGLTGTPYRRFLAYDLVGAMIWAGSALLLGGLFHGVVNDVLDVLGTYGPMGLALLAAVLALYIIARALRRWILKRHLRVIPRLSVDELMQWRQDGRQALVFDVRPEAVREEDRIPGAIAVDLRAPLPALEAGSEEADIVVYCACPNEVSAAMLAARLRAAGYPKTWALRGGYEAWARHAHPA</sequence>
<evidence type="ECO:0000313" key="8">
    <source>
        <dbReference type="EMBL" id="CAB3879819.1"/>
    </source>
</evidence>
<evidence type="ECO:0000259" key="7">
    <source>
        <dbReference type="PROSITE" id="PS50206"/>
    </source>
</evidence>
<proteinExistence type="predicted"/>
<evidence type="ECO:0000313" key="9">
    <source>
        <dbReference type="EMBL" id="CAB3940561.1"/>
    </source>
</evidence>
<dbReference type="Gene3D" id="3.40.250.10">
    <property type="entry name" value="Rhodanese-like domain"/>
    <property type="match status" value="1"/>
</dbReference>
<keyword evidence="5 6" id="KW-0472">Membrane</keyword>
<gene>
    <name evidence="8" type="ORF">LMG3328_03227</name>
    <name evidence="9" type="ORF">LMG7053_00743</name>
</gene>
<dbReference type="Pfam" id="PF00581">
    <property type="entry name" value="Rhodanese"/>
    <property type="match status" value="1"/>
</dbReference>
<evidence type="ECO:0000313" key="10">
    <source>
        <dbReference type="Proteomes" id="UP000494122"/>
    </source>
</evidence>
<dbReference type="Pfam" id="PF09335">
    <property type="entry name" value="VTT_dom"/>
    <property type="match status" value="1"/>
</dbReference>
<dbReference type="SUPFAM" id="SSF52821">
    <property type="entry name" value="Rhodanese/Cell cycle control phosphatase"/>
    <property type="match status" value="1"/>
</dbReference>
<dbReference type="InterPro" id="IPR051311">
    <property type="entry name" value="DedA_domain"/>
</dbReference>
<evidence type="ECO:0000256" key="4">
    <source>
        <dbReference type="ARBA" id="ARBA00022989"/>
    </source>
</evidence>
<dbReference type="Proteomes" id="UP000494122">
    <property type="component" value="Unassembled WGS sequence"/>
</dbReference>
<dbReference type="PANTHER" id="PTHR42709:SF6">
    <property type="entry name" value="UNDECAPRENYL PHOSPHATE TRANSPORTER A"/>
    <property type="match status" value="1"/>
</dbReference>
<feature type="transmembrane region" description="Helical" evidence="6">
    <location>
        <begin position="91"/>
        <end position="118"/>
    </location>
</feature>
<dbReference type="AlphaFoldDB" id="A0A6S7DRG8"/>
<dbReference type="InterPro" id="IPR032816">
    <property type="entry name" value="VTT_dom"/>
</dbReference>
<dbReference type="EMBL" id="CADILE010000009">
    <property type="protein sequence ID" value="CAB3879819.1"/>
    <property type="molecule type" value="Genomic_DNA"/>
</dbReference>
<dbReference type="PROSITE" id="PS50206">
    <property type="entry name" value="RHODANESE_3"/>
    <property type="match status" value="1"/>
</dbReference>
<evidence type="ECO:0000313" key="11">
    <source>
        <dbReference type="Proteomes" id="UP000494161"/>
    </source>
</evidence>
<evidence type="ECO:0000256" key="5">
    <source>
        <dbReference type="ARBA" id="ARBA00023136"/>
    </source>
</evidence>
<reference evidence="10 11" key="1">
    <citation type="submission" date="2020-04" db="EMBL/GenBank/DDBJ databases">
        <authorList>
            <person name="De Canck E."/>
        </authorList>
    </citation>
    <scope>NUCLEOTIDE SEQUENCE [LARGE SCALE GENOMIC DNA]</scope>
    <source>
        <strain evidence="8 10">LMG 3328</strain>
        <strain evidence="9 11">LMG 7053</strain>
    </source>
</reference>
<keyword evidence="2" id="KW-1003">Cell membrane</keyword>
<dbReference type="SMART" id="SM00450">
    <property type="entry name" value="RHOD"/>
    <property type="match status" value="1"/>
</dbReference>
<keyword evidence="4 6" id="KW-1133">Transmembrane helix</keyword>
<dbReference type="EMBL" id="CADILJ010000003">
    <property type="protein sequence ID" value="CAB3940561.1"/>
    <property type="molecule type" value="Genomic_DNA"/>
</dbReference>
<feature type="transmembrane region" description="Helical" evidence="6">
    <location>
        <begin position="228"/>
        <end position="247"/>
    </location>
</feature>
<feature type="transmembrane region" description="Helical" evidence="6">
    <location>
        <begin position="195"/>
        <end position="216"/>
    </location>
</feature>
<keyword evidence="11" id="KW-1185">Reference proteome</keyword>
<accession>A0A6S7DRG8</accession>
<evidence type="ECO:0000256" key="1">
    <source>
        <dbReference type="ARBA" id="ARBA00004651"/>
    </source>
</evidence>
<organism evidence="8 10">
    <name type="scientific">Achromobacter ruhlandii</name>
    <dbReference type="NCBI Taxonomy" id="72557"/>
    <lineage>
        <taxon>Bacteria</taxon>
        <taxon>Pseudomonadati</taxon>
        <taxon>Pseudomonadota</taxon>
        <taxon>Betaproteobacteria</taxon>
        <taxon>Burkholderiales</taxon>
        <taxon>Alcaligenaceae</taxon>
        <taxon>Achromobacter</taxon>
    </lineage>
</organism>
<dbReference type="Proteomes" id="UP000494161">
    <property type="component" value="Unassembled WGS sequence"/>
</dbReference>
<dbReference type="InterPro" id="IPR001763">
    <property type="entry name" value="Rhodanese-like_dom"/>
</dbReference>
<dbReference type="InterPro" id="IPR036873">
    <property type="entry name" value="Rhodanese-like_dom_sf"/>
</dbReference>
<evidence type="ECO:0000256" key="6">
    <source>
        <dbReference type="SAM" id="Phobius"/>
    </source>
</evidence>
<keyword evidence="3 6" id="KW-0812">Transmembrane</keyword>
<name>A0A6S7DRG8_9BURK</name>